<feature type="compositionally biased region" description="Basic and acidic residues" evidence="1">
    <location>
        <begin position="192"/>
        <end position="204"/>
    </location>
</feature>
<accession>A0AAD4EXV3</accession>
<evidence type="ECO:0000256" key="1">
    <source>
        <dbReference type="SAM" id="MobiDB-lite"/>
    </source>
</evidence>
<evidence type="ECO:0000313" key="3">
    <source>
        <dbReference type="Proteomes" id="UP001197093"/>
    </source>
</evidence>
<protein>
    <recommendedName>
        <fullName evidence="4">Esterase-like protein</fullName>
    </recommendedName>
</protein>
<feature type="region of interest" description="Disordered" evidence="1">
    <location>
        <begin position="34"/>
        <end position="55"/>
    </location>
</feature>
<reference evidence="2" key="1">
    <citation type="submission" date="2023-02" db="EMBL/GenBank/DDBJ databases">
        <authorList>
            <person name="Palmer J.M."/>
        </authorList>
    </citation>
    <scope>NUCLEOTIDE SEQUENCE</scope>
    <source>
        <strain evidence="2">FW57</strain>
    </source>
</reference>
<feature type="region of interest" description="Disordered" evidence="1">
    <location>
        <begin position="170"/>
        <end position="233"/>
    </location>
</feature>
<gene>
    <name evidence="2" type="ORF">NEMBOFW57_005787</name>
</gene>
<comment type="caution">
    <text evidence="2">The sequence shown here is derived from an EMBL/GenBank/DDBJ whole genome shotgun (WGS) entry which is preliminary data.</text>
</comment>
<dbReference type="AlphaFoldDB" id="A0AAD4EXV3"/>
<evidence type="ECO:0000313" key="2">
    <source>
        <dbReference type="EMBL" id="KAG7289416.1"/>
    </source>
</evidence>
<dbReference type="EMBL" id="JAHCVI010000002">
    <property type="protein sequence ID" value="KAG7289416.1"/>
    <property type="molecule type" value="Genomic_DNA"/>
</dbReference>
<dbReference type="Proteomes" id="UP001197093">
    <property type="component" value="Unassembled WGS sequence"/>
</dbReference>
<sequence length="437" mass="48895">MRAASGKWCRQPLNTISGRPIAARKFSTTAIKHDVDANPNHQYEPSERPSAGSDDTYLNVQVDSENKTIKTVVGDLPLSPLMDPAFHEARQRWTHPKPTSTDYKPTKFQNQLARNPYARALATPIRRCPVTSTTLPNFFLQRFGLAAHPETNTPYFVPRDLETRILPDEADTEDKVSEDGQAEADPGAASQDPRKPVGTEDFTKEFLAAEDSPGAQTTTTPSNSQKSATPTGPASYILSRQRLLHDLQQPNSVYFRGHKKLFRMSDHGPKQLGAVLNQAVWRSDMDVVLLDMMRKRAVEGLCRTAQAVETQGREYITKCELWTDAKHLKHKGCLLYLGPPEGTSPGSFPEIIPPILSTVYLGPSRYMQTIPVHNLRELLGEEHLSHLRRKTQIFRDGSLFMLGREATVNLQLMLWKLQGYMLHDKPKDADETGSTSG</sequence>
<name>A0AAD4EXV3_9PEZI</name>
<evidence type="ECO:0008006" key="4">
    <source>
        <dbReference type="Google" id="ProtNLM"/>
    </source>
</evidence>
<proteinExistence type="predicted"/>
<organism evidence="2 3">
    <name type="scientific">Staphylotrichum longicolle</name>
    <dbReference type="NCBI Taxonomy" id="669026"/>
    <lineage>
        <taxon>Eukaryota</taxon>
        <taxon>Fungi</taxon>
        <taxon>Dikarya</taxon>
        <taxon>Ascomycota</taxon>
        <taxon>Pezizomycotina</taxon>
        <taxon>Sordariomycetes</taxon>
        <taxon>Sordariomycetidae</taxon>
        <taxon>Sordariales</taxon>
        <taxon>Chaetomiaceae</taxon>
        <taxon>Staphylotrichum</taxon>
    </lineage>
</organism>
<keyword evidence="3" id="KW-1185">Reference proteome</keyword>
<feature type="compositionally biased region" description="Polar residues" evidence="1">
    <location>
        <begin position="214"/>
        <end position="232"/>
    </location>
</feature>